<feature type="domain" description="HTH lysR-type" evidence="5">
    <location>
        <begin position="6"/>
        <end position="63"/>
    </location>
</feature>
<dbReference type="Gene3D" id="1.10.10.10">
    <property type="entry name" value="Winged helix-like DNA-binding domain superfamily/Winged helix DNA-binding domain"/>
    <property type="match status" value="1"/>
</dbReference>
<organism evidence="6 7">
    <name type="scientific">Acetobacter aceti</name>
    <dbReference type="NCBI Taxonomy" id="435"/>
    <lineage>
        <taxon>Bacteria</taxon>
        <taxon>Pseudomonadati</taxon>
        <taxon>Pseudomonadota</taxon>
        <taxon>Alphaproteobacteria</taxon>
        <taxon>Acetobacterales</taxon>
        <taxon>Acetobacteraceae</taxon>
        <taxon>Acetobacter</taxon>
        <taxon>Acetobacter subgen. Acetobacter</taxon>
    </lineage>
</organism>
<evidence type="ECO:0000256" key="1">
    <source>
        <dbReference type="ARBA" id="ARBA00009437"/>
    </source>
</evidence>
<dbReference type="RefSeq" id="WP_077811953.1">
    <property type="nucleotide sequence ID" value="NZ_CP014692.1"/>
</dbReference>
<dbReference type="EMBL" id="CP014692">
    <property type="protein sequence ID" value="AQS83917.1"/>
    <property type="molecule type" value="Genomic_DNA"/>
</dbReference>
<dbReference type="InterPro" id="IPR000847">
    <property type="entry name" value="LysR_HTH_N"/>
</dbReference>
<dbReference type="KEGG" id="aace:A0U92_03070"/>
<dbReference type="OrthoDB" id="9812435at2"/>
<evidence type="ECO:0000313" key="7">
    <source>
        <dbReference type="Proteomes" id="UP000188937"/>
    </source>
</evidence>
<reference evidence="6 7" key="1">
    <citation type="submission" date="2016-03" db="EMBL/GenBank/DDBJ databases">
        <title>Acetic acid bacteria sequencing.</title>
        <authorList>
            <person name="Brandt J."/>
            <person name="Jakob F."/>
            <person name="Vogel R.F."/>
        </authorList>
    </citation>
    <scope>NUCLEOTIDE SEQUENCE [LARGE SCALE GENOMIC DNA]</scope>
    <source>
        <strain evidence="6 7">TMW2.1153</strain>
    </source>
</reference>
<keyword evidence="2" id="KW-0805">Transcription regulation</keyword>
<dbReference type="SUPFAM" id="SSF53850">
    <property type="entry name" value="Periplasmic binding protein-like II"/>
    <property type="match status" value="1"/>
</dbReference>
<dbReference type="InterPro" id="IPR036390">
    <property type="entry name" value="WH_DNA-bd_sf"/>
</dbReference>
<evidence type="ECO:0000256" key="4">
    <source>
        <dbReference type="ARBA" id="ARBA00023163"/>
    </source>
</evidence>
<keyword evidence="4" id="KW-0804">Transcription</keyword>
<dbReference type="InterPro" id="IPR058163">
    <property type="entry name" value="LysR-type_TF_proteobact-type"/>
</dbReference>
<dbReference type="FunFam" id="1.10.10.10:FF:000001">
    <property type="entry name" value="LysR family transcriptional regulator"/>
    <property type="match status" value="1"/>
</dbReference>
<dbReference type="GO" id="GO:0003677">
    <property type="term" value="F:DNA binding"/>
    <property type="evidence" value="ECO:0007669"/>
    <property type="project" value="UniProtKB-KW"/>
</dbReference>
<dbReference type="Pfam" id="PF03466">
    <property type="entry name" value="LysR_substrate"/>
    <property type="match status" value="1"/>
</dbReference>
<proteinExistence type="inferred from homology"/>
<gene>
    <name evidence="6" type="ORF">A0U92_03070</name>
</gene>
<evidence type="ECO:0000256" key="3">
    <source>
        <dbReference type="ARBA" id="ARBA00023125"/>
    </source>
</evidence>
<sequence length="305" mass="34032">MEQSLISLERMRTFVRIAERGNLAAVARETGAGQSTVTRHLRELEETLGVSLLTRTTRRAALTDEGTRYYAHCVQILSLVEQASQEMRDTRQATAGTVRISCTGALGVLHVSRLVYVFQDENPGIRVEFGLTDERIDLVRDGVDIAIRLGPLSDCAMKLRSLGESQRVLVASPEWLRRNGPIRRPEDLPALEGVRMSRVHGSEQLVLRSKKGRNHVMPFHGRLIVDHGLAARDAFLAGRGYGPAHRWLVEDCLRDGRLEQVLPDYTLPPMPLSMLIAPERTNLTRVRLCVDFLADGLSRVAGISR</sequence>
<dbReference type="Proteomes" id="UP000188937">
    <property type="component" value="Chromosome"/>
</dbReference>
<dbReference type="InterPro" id="IPR036388">
    <property type="entry name" value="WH-like_DNA-bd_sf"/>
</dbReference>
<name>A0A1U9KDV8_ACEAC</name>
<dbReference type="Pfam" id="PF00126">
    <property type="entry name" value="HTH_1"/>
    <property type="match status" value="1"/>
</dbReference>
<keyword evidence="7" id="KW-1185">Reference proteome</keyword>
<comment type="similarity">
    <text evidence="1">Belongs to the LysR transcriptional regulatory family.</text>
</comment>
<evidence type="ECO:0000313" key="6">
    <source>
        <dbReference type="EMBL" id="AQS83917.1"/>
    </source>
</evidence>
<keyword evidence="3" id="KW-0238">DNA-binding</keyword>
<dbReference type="PANTHER" id="PTHR30537">
    <property type="entry name" value="HTH-TYPE TRANSCRIPTIONAL REGULATOR"/>
    <property type="match status" value="1"/>
</dbReference>
<protein>
    <submittedName>
        <fullName evidence="6">LysR family transcriptional regulator</fullName>
    </submittedName>
</protein>
<dbReference type="STRING" id="435.A0U92_03070"/>
<dbReference type="PANTHER" id="PTHR30537:SF5">
    <property type="entry name" value="HTH-TYPE TRANSCRIPTIONAL ACTIVATOR TTDR-RELATED"/>
    <property type="match status" value="1"/>
</dbReference>
<dbReference type="Gene3D" id="3.40.190.290">
    <property type="match status" value="1"/>
</dbReference>
<dbReference type="InterPro" id="IPR005119">
    <property type="entry name" value="LysR_subst-bd"/>
</dbReference>
<dbReference type="AlphaFoldDB" id="A0A1U9KDV8"/>
<dbReference type="SUPFAM" id="SSF46785">
    <property type="entry name" value="Winged helix' DNA-binding domain"/>
    <property type="match status" value="1"/>
</dbReference>
<dbReference type="PROSITE" id="PS50931">
    <property type="entry name" value="HTH_LYSR"/>
    <property type="match status" value="1"/>
</dbReference>
<evidence type="ECO:0000256" key="2">
    <source>
        <dbReference type="ARBA" id="ARBA00023015"/>
    </source>
</evidence>
<dbReference type="GO" id="GO:0003700">
    <property type="term" value="F:DNA-binding transcription factor activity"/>
    <property type="evidence" value="ECO:0007669"/>
    <property type="project" value="InterPro"/>
</dbReference>
<dbReference type="CDD" id="cd08422">
    <property type="entry name" value="PBP2_CrgA_like"/>
    <property type="match status" value="1"/>
</dbReference>
<evidence type="ECO:0000259" key="5">
    <source>
        <dbReference type="PROSITE" id="PS50931"/>
    </source>
</evidence>
<accession>A0A1U9KDV8</accession>